<proteinExistence type="predicted"/>
<accession>F0ZNI5</accession>
<dbReference type="VEuPathDB" id="AmoebaDB:DICPUDRAFT_153279"/>
<dbReference type="OrthoDB" id="20389at2759"/>
<keyword evidence="3" id="KW-1185">Reference proteome</keyword>
<gene>
    <name evidence="2" type="ORF">DICPUDRAFT_153279</name>
</gene>
<dbReference type="Proteomes" id="UP000001064">
    <property type="component" value="Unassembled WGS sequence"/>
</dbReference>
<sequence>MQDNIETPNKYSSLPSLFNTPVQNPNRNAGNSTPIPNSPFLNALTPVNETKKLYDISSTDALPIPISKEKNVHSPPKLTFSLNEIRLACEKKLLLLKKEDLIKISQITKNKKKKVTQWFFTQWFNSNNDIDQNIILRTVFSVFCSLRKEKQMGEEISKEFQLFWNRLKNERKKIHK</sequence>
<dbReference type="FunCoup" id="F0ZNI5">
    <property type="interactions" value="140"/>
</dbReference>
<reference evidence="3" key="1">
    <citation type="journal article" date="2011" name="Genome Biol.">
        <title>Comparative genomics of the social amoebae Dictyostelium discoideum and Dictyostelium purpureum.</title>
        <authorList>
            <consortium name="US DOE Joint Genome Institute (JGI-PGF)"/>
            <person name="Sucgang R."/>
            <person name="Kuo A."/>
            <person name="Tian X."/>
            <person name="Salerno W."/>
            <person name="Parikh A."/>
            <person name="Feasley C.L."/>
            <person name="Dalin E."/>
            <person name="Tu H."/>
            <person name="Huang E."/>
            <person name="Barry K."/>
            <person name="Lindquist E."/>
            <person name="Shapiro H."/>
            <person name="Bruce D."/>
            <person name="Schmutz J."/>
            <person name="Salamov A."/>
            <person name="Fey P."/>
            <person name="Gaudet P."/>
            <person name="Anjard C."/>
            <person name="Babu M.M."/>
            <person name="Basu S."/>
            <person name="Bushmanova Y."/>
            <person name="van der Wel H."/>
            <person name="Katoh-Kurasawa M."/>
            <person name="Dinh C."/>
            <person name="Coutinho P.M."/>
            <person name="Saito T."/>
            <person name="Elias M."/>
            <person name="Schaap P."/>
            <person name="Kay R.R."/>
            <person name="Henrissat B."/>
            <person name="Eichinger L."/>
            <person name="Rivero F."/>
            <person name="Putnam N.H."/>
            <person name="West C.M."/>
            <person name="Loomis W.F."/>
            <person name="Chisholm R.L."/>
            <person name="Shaulsky G."/>
            <person name="Strassmann J.E."/>
            <person name="Queller D.C."/>
            <person name="Kuspa A."/>
            <person name="Grigoriev I.V."/>
        </authorList>
    </citation>
    <scope>NUCLEOTIDE SEQUENCE [LARGE SCALE GENOMIC DNA]</scope>
    <source>
        <strain evidence="3">QSDP1</strain>
    </source>
</reference>
<evidence type="ECO:0000313" key="3">
    <source>
        <dbReference type="Proteomes" id="UP000001064"/>
    </source>
</evidence>
<feature type="region of interest" description="Disordered" evidence="1">
    <location>
        <begin position="1"/>
        <end position="37"/>
    </location>
</feature>
<dbReference type="GeneID" id="10499751"/>
<protein>
    <submittedName>
        <fullName evidence="2">Uncharacterized protein</fullName>
    </submittedName>
</protein>
<dbReference type="KEGG" id="dpp:DICPUDRAFT_153279"/>
<dbReference type="EMBL" id="GL871095">
    <property type="protein sequence ID" value="EGC34492.1"/>
    <property type="molecule type" value="Genomic_DNA"/>
</dbReference>
<evidence type="ECO:0000256" key="1">
    <source>
        <dbReference type="SAM" id="MobiDB-lite"/>
    </source>
</evidence>
<dbReference type="AlphaFoldDB" id="F0ZNI5"/>
<dbReference type="RefSeq" id="XP_003288981.1">
    <property type="nucleotide sequence ID" value="XM_003288933.1"/>
</dbReference>
<feature type="non-terminal residue" evidence="2">
    <location>
        <position position="1"/>
    </location>
</feature>
<dbReference type="eggNOG" id="ENOG502RI3Q">
    <property type="taxonomic scope" value="Eukaryota"/>
</dbReference>
<name>F0ZNI5_DICPU</name>
<dbReference type="InParanoid" id="F0ZNI5"/>
<feature type="compositionally biased region" description="Polar residues" evidence="1">
    <location>
        <begin position="1"/>
        <end position="35"/>
    </location>
</feature>
<evidence type="ECO:0000313" key="2">
    <source>
        <dbReference type="EMBL" id="EGC34492.1"/>
    </source>
</evidence>
<dbReference type="OMA" id="MENQESN"/>
<organism evidence="2 3">
    <name type="scientific">Dictyostelium purpureum</name>
    <name type="common">Slime mold</name>
    <dbReference type="NCBI Taxonomy" id="5786"/>
    <lineage>
        <taxon>Eukaryota</taxon>
        <taxon>Amoebozoa</taxon>
        <taxon>Evosea</taxon>
        <taxon>Eumycetozoa</taxon>
        <taxon>Dictyostelia</taxon>
        <taxon>Dictyosteliales</taxon>
        <taxon>Dictyosteliaceae</taxon>
        <taxon>Dictyostelium</taxon>
    </lineage>
</organism>